<sequence length="414" mass="42685">MKNVINTFFLLLALLPAALFAQVKVGDNPAVIDGSAILEVESTNQGFLPPRMTEAQMNAIVSPAEGLMAYCTDCSPKDVYFFEGTSWVPMSGPSQVLGSTLSLDCAGAVQTGRLMPGEPASGVSAAVSYTGGNGGVHNGQTVSSTGVTGLTASLGSGLFADGSGSLVYTITGTASGNGLASFALDIGGQSCALVLPVGCGAYVAAGVWKTFLCHNLGADPSADPFAPSWRLNGDYYQWGRNPACFGIDGTDGANPCSAPVYGAAAPWGNAAVNDNAGAIPGWSTTVVPDGSWQDEVKTANDPCPAGFRVPTKAQWDGVLASNGTLQYLGDWMSSTTNYSSGLQVGHNLFLPSTGSGRDGSNGMLVTRGSRGSYWSSTENTSSFAWPLLFQNGNANTSYPIGYRHEGRSIRCIAE</sequence>
<dbReference type="AlphaFoldDB" id="A0A5C6RGC2"/>
<protein>
    <submittedName>
        <fullName evidence="2">Uncharacterized protein</fullName>
    </submittedName>
</protein>
<proteinExistence type="predicted"/>
<gene>
    <name evidence="2" type="ORF">FRY97_19745</name>
</gene>
<accession>A0A5C6RGC2</accession>
<keyword evidence="3" id="KW-1185">Reference proteome</keyword>
<dbReference type="EMBL" id="VOOR01000066">
    <property type="protein sequence ID" value="TXB61321.1"/>
    <property type="molecule type" value="Genomic_DNA"/>
</dbReference>
<feature type="signal peptide" evidence="1">
    <location>
        <begin position="1"/>
        <end position="21"/>
    </location>
</feature>
<evidence type="ECO:0000313" key="3">
    <source>
        <dbReference type="Proteomes" id="UP000321580"/>
    </source>
</evidence>
<comment type="caution">
    <text evidence="2">The sequence shown here is derived from an EMBL/GenBank/DDBJ whole genome shotgun (WGS) entry which is preliminary data.</text>
</comment>
<name>A0A5C6RGC2_9BACT</name>
<dbReference type="Proteomes" id="UP000321580">
    <property type="component" value="Unassembled WGS sequence"/>
</dbReference>
<feature type="chain" id="PRO_5023020540" evidence="1">
    <location>
        <begin position="22"/>
        <end position="414"/>
    </location>
</feature>
<keyword evidence="1" id="KW-0732">Signal</keyword>
<evidence type="ECO:0000313" key="2">
    <source>
        <dbReference type="EMBL" id="TXB61321.1"/>
    </source>
</evidence>
<dbReference type="OrthoDB" id="1453974at2"/>
<reference evidence="2 3" key="1">
    <citation type="submission" date="2019-08" db="EMBL/GenBank/DDBJ databases">
        <title>Genome of Phaeodactylibacter luteus.</title>
        <authorList>
            <person name="Bowman J.P."/>
        </authorList>
    </citation>
    <scope>NUCLEOTIDE SEQUENCE [LARGE SCALE GENOMIC DNA]</scope>
    <source>
        <strain evidence="2 3">KCTC 42180</strain>
    </source>
</reference>
<dbReference type="RefSeq" id="WP_147169347.1">
    <property type="nucleotide sequence ID" value="NZ_VOOR01000066.1"/>
</dbReference>
<organism evidence="2 3">
    <name type="scientific">Phaeodactylibacter luteus</name>
    <dbReference type="NCBI Taxonomy" id="1564516"/>
    <lineage>
        <taxon>Bacteria</taxon>
        <taxon>Pseudomonadati</taxon>
        <taxon>Bacteroidota</taxon>
        <taxon>Saprospiria</taxon>
        <taxon>Saprospirales</taxon>
        <taxon>Haliscomenobacteraceae</taxon>
        <taxon>Phaeodactylibacter</taxon>
    </lineage>
</organism>
<evidence type="ECO:0000256" key="1">
    <source>
        <dbReference type="SAM" id="SignalP"/>
    </source>
</evidence>